<reference evidence="1 2" key="1">
    <citation type="submission" date="2024-09" db="EMBL/GenBank/DDBJ databases">
        <title>Floridaenema gen nov. (Aerosakkonemataceae, Aerosakkonematales ord. nov., Cyanobacteria) from benthic tropical and subtropical fresh waters, with the description of four new species.</title>
        <authorList>
            <person name="Moretto J.A."/>
            <person name="Berthold D.E."/>
            <person name="Lefler F.W."/>
            <person name="Huang I.-S."/>
            <person name="Laughinghouse H. IV."/>
        </authorList>
    </citation>
    <scope>NUCLEOTIDE SEQUENCE [LARGE SCALE GENOMIC DNA]</scope>
    <source>
        <strain evidence="1 2">BLCC-F154</strain>
    </source>
</reference>
<keyword evidence="2" id="KW-1185">Reference proteome</keyword>
<evidence type="ECO:0000313" key="1">
    <source>
        <dbReference type="EMBL" id="MFB2936180.1"/>
    </source>
</evidence>
<evidence type="ECO:0000313" key="2">
    <source>
        <dbReference type="Proteomes" id="UP001576776"/>
    </source>
</evidence>
<accession>A0ABV4YE95</accession>
<name>A0ABV4YE95_9CYAN</name>
<organism evidence="1 2">
    <name type="scientific">Floridaenema fluviatile BLCC-F154</name>
    <dbReference type="NCBI Taxonomy" id="3153640"/>
    <lineage>
        <taxon>Bacteria</taxon>
        <taxon>Bacillati</taxon>
        <taxon>Cyanobacteriota</taxon>
        <taxon>Cyanophyceae</taxon>
        <taxon>Oscillatoriophycideae</taxon>
        <taxon>Aerosakkonematales</taxon>
        <taxon>Aerosakkonemataceae</taxon>
        <taxon>Floridanema</taxon>
        <taxon>Floridanema fluviatile</taxon>
    </lineage>
</organism>
<dbReference type="Proteomes" id="UP001576776">
    <property type="component" value="Unassembled WGS sequence"/>
</dbReference>
<dbReference type="RefSeq" id="WP_413257680.1">
    <property type="nucleotide sequence ID" value="NZ_JBHFNS010000055.1"/>
</dbReference>
<proteinExistence type="predicted"/>
<gene>
    <name evidence="1" type="ORF">ACE1B6_13080</name>
</gene>
<dbReference type="EMBL" id="JBHFNS010000055">
    <property type="protein sequence ID" value="MFB2936180.1"/>
    <property type="molecule type" value="Genomic_DNA"/>
</dbReference>
<protein>
    <submittedName>
        <fullName evidence="1">Uncharacterized protein</fullName>
    </submittedName>
</protein>
<comment type="caution">
    <text evidence="1">The sequence shown here is derived from an EMBL/GenBank/DDBJ whole genome shotgun (WGS) entry which is preliminary data.</text>
</comment>
<sequence>MNNLEDIEQAIKQLSPEELAAFRTWFAEFDAKVWDQKFEADVAAGKLDALAEKALKHLREGRCTDL</sequence>